<evidence type="ECO:0000313" key="4">
    <source>
        <dbReference type="Proteomes" id="UP001303160"/>
    </source>
</evidence>
<gene>
    <name evidence="3" type="ORF">QBC40DRAFT_312302</name>
</gene>
<evidence type="ECO:0000256" key="1">
    <source>
        <dbReference type="SAM" id="Coils"/>
    </source>
</evidence>
<name>A0AAN6XNQ1_9PEZI</name>
<dbReference type="AlphaFoldDB" id="A0AAN6XNQ1"/>
<protein>
    <submittedName>
        <fullName evidence="3">Uncharacterized protein</fullName>
    </submittedName>
</protein>
<feature type="compositionally biased region" description="Polar residues" evidence="2">
    <location>
        <begin position="150"/>
        <end position="160"/>
    </location>
</feature>
<dbReference type="Proteomes" id="UP001303160">
    <property type="component" value="Unassembled WGS sequence"/>
</dbReference>
<feature type="compositionally biased region" description="Polar residues" evidence="2">
    <location>
        <begin position="19"/>
        <end position="39"/>
    </location>
</feature>
<sequence>MDRLIDLIHRKPRNKSRATARTPTQQVNEEAHLTTTGNEQPPPPVRPINAGLSSSQPAPPTGFEPSSQAVSSFTPTRSIPIPLPRRRHGTSRHPNPPTTQPQSPFNYDLLFLDNDNNNDNNKTNPEFSKWWSTFPPPQLIPVQKPGGAQLPTTVNNNNPDAPTLSDGNPQTPQPQNPTPFCPAALERQVEIYSADTKKFNSQLDLLREDLAAVEESITALKEKLRETEREMRENKSAPLPKFRSHPKFSGTVRREKMREVRMRGKRLEGVVMEVVRKIKGLEGVRGGIEEEIEGVVGGMLGGRGKGEGNGGVDGDEKGLAWKVYLRGVDGFEEEEEEEEGNGLLRGEKLPEKKKRGRLWEGEEMGGFMGDLERLRKRVEVDGWLVRETGGAGRRNRVLEGLERTVEAKGRVKGKEREV</sequence>
<accession>A0AAN6XNQ1</accession>
<feature type="region of interest" description="Disordered" evidence="2">
    <location>
        <begin position="145"/>
        <end position="177"/>
    </location>
</feature>
<feature type="region of interest" description="Disordered" evidence="2">
    <location>
        <begin position="1"/>
        <end position="104"/>
    </location>
</feature>
<dbReference type="EMBL" id="MU863884">
    <property type="protein sequence ID" value="KAK4204138.1"/>
    <property type="molecule type" value="Genomic_DNA"/>
</dbReference>
<evidence type="ECO:0000256" key="2">
    <source>
        <dbReference type="SAM" id="MobiDB-lite"/>
    </source>
</evidence>
<proteinExistence type="predicted"/>
<organism evidence="3 4">
    <name type="scientific">Triangularia verruculosa</name>
    <dbReference type="NCBI Taxonomy" id="2587418"/>
    <lineage>
        <taxon>Eukaryota</taxon>
        <taxon>Fungi</taxon>
        <taxon>Dikarya</taxon>
        <taxon>Ascomycota</taxon>
        <taxon>Pezizomycotina</taxon>
        <taxon>Sordariomycetes</taxon>
        <taxon>Sordariomycetidae</taxon>
        <taxon>Sordariales</taxon>
        <taxon>Podosporaceae</taxon>
        <taxon>Triangularia</taxon>
    </lineage>
</organism>
<evidence type="ECO:0000313" key="3">
    <source>
        <dbReference type="EMBL" id="KAK4204138.1"/>
    </source>
</evidence>
<reference evidence="3" key="1">
    <citation type="journal article" date="2023" name="Mol. Phylogenet. Evol.">
        <title>Genome-scale phylogeny and comparative genomics of the fungal order Sordariales.</title>
        <authorList>
            <person name="Hensen N."/>
            <person name="Bonometti L."/>
            <person name="Westerberg I."/>
            <person name="Brannstrom I.O."/>
            <person name="Guillou S."/>
            <person name="Cros-Aarteil S."/>
            <person name="Calhoun S."/>
            <person name="Haridas S."/>
            <person name="Kuo A."/>
            <person name="Mondo S."/>
            <person name="Pangilinan J."/>
            <person name="Riley R."/>
            <person name="LaButti K."/>
            <person name="Andreopoulos B."/>
            <person name="Lipzen A."/>
            <person name="Chen C."/>
            <person name="Yan M."/>
            <person name="Daum C."/>
            <person name="Ng V."/>
            <person name="Clum A."/>
            <person name="Steindorff A."/>
            <person name="Ohm R.A."/>
            <person name="Martin F."/>
            <person name="Silar P."/>
            <person name="Natvig D.O."/>
            <person name="Lalanne C."/>
            <person name="Gautier V."/>
            <person name="Ament-Velasquez S.L."/>
            <person name="Kruys A."/>
            <person name="Hutchinson M.I."/>
            <person name="Powell A.J."/>
            <person name="Barry K."/>
            <person name="Miller A.N."/>
            <person name="Grigoriev I.V."/>
            <person name="Debuchy R."/>
            <person name="Gladieux P."/>
            <person name="Hiltunen Thoren M."/>
            <person name="Johannesson H."/>
        </authorList>
    </citation>
    <scope>NUCLEOTIDE SEQUENCE</scope>
    <source>
        <strain evidence="3">CBS 315.58</strain>
    </source>
</reference>
<keyword evidence="4" id="KW-1185">Reference proteome</keyword>
<keyword evidence="1" id="KW-0175">Coiled coil</keyword>
<feature type="compositionally biased region" description="Polar residues" evidence="2">
    <location>
        <begin position="64"/>
        <end position="77"/>
    </location>
</feature>
<feature type="coiled-coil region" evidence="1">
    <location>
        <begin position="203"/>
        <end position="237"/>
    </location>
</feature>
<comment type="caution">
    <text evidence="3">The sequence shown here is derived from an EMBL/GenBank/DDBJ whole genome shotgun (WGS) entry which is preliminary data.</text>
</comment>
<reference evidence="3" key="2">
    <citation type="submission" date="2023-05" db="EMBL/GenBank/DDBJ databases">
        <authorList>
            <consortium name="Lawrence Berkeley National Laboratory"/>
            <person name="Steindorff A."/>
            <person name="Hensen N."/>
            <person name="Bonometti L."/>
            <person name="Westerberg I."/>
            <person name="Brannstrom I.O."/>
            <person name="Guillou S."/>
            <person name="Cros-Aarteil S."/>
            <person name="Calhoun S."/>
            <person name="Haridas S."/>
            <person name="Kuo A."/>
            <person name="Mondo S."/>
            <person name="Pangilinan J."/>
            <person name="Riley R."/>
            <person name="Labutti K."/>
            <person name="Andreopoulos B."/>
            <person name="Lipzen A."/>
            <person name="Chen C."/>
            <person name="Yanf M."/>
            <person name="Daum C."/>
            <person name="Ng V."/>
            <person name="Clum A."/>
            <person name="Ohm R."/>
            <person name="Martin F."/>
            <person name="Silar P."/>
            <person name="Natvig D."/>
            <person name="Lalanne C."/>
            <person name="Gautier V."/>
            <person name="Ament-Velasquez S.L."/>
            <person name="Kruys A."/>
            <person name="Hutchinson M.I."/>
            <person name="Powell A.J."/>
            <person name="Barry K."/>
            <person name="Miller A.N."/>
            <person name="Grigoriev I.V."/>
            <person name="Debuchy R."/>
            <person name="Gladieux P."/>
            <person name="Thoren M.H."/>
            <person name="Johannesson H."/>
        </authorList>
    </citation>
    <scope>NUCLEOTIDE SEQUENCE</scope>
    <source>
        <strain evidence="3">CBS 315.58</strain>
    </source>
</reference>